<evidence type="ECO:0000256" key="1">
    <source>
        <dbReference type="SAM" id="Phobius"/>
    </source>
</evidence>
<feature type="transmembrane region" description="Helical" evidence="1">
    <location>
        <begin position="42"/>
        <end position="60"/>
    </location>
</feature>
<evidence type="ECO:0008006" key="4">
    <source>
        <dbReference type="Google" id="ProtNLM"/>
    </source>
</evidence>
<keyword evidence="1" id="KW-0472">Membrane</keyword>
<organism evidence="2 3">
    <name type="scientific">Winogradskyella haliclonae</name>
    <dbReference type="NCBI Taxonomy" id="2048558"/>
    <lineage>
        <taxon>Bacteria</taxon>
        <taxon>Pseudomonadati</taxon>
        <taxon>Bacteroidota</taxon>
        <taxon>Flavobacteriia</taxon>
        <taxon>Flavobacteriales</taxon>
        <taxon>Flavobacteriaceae</taxon>
        <taxon>Winogradskyella</taxon>
    </lineage>
</organism>
<dbReference type="Proteomes" id="UP000624701">
    <property type="component" value="Unassembled WGS sequence"/>
</dbReference>
<feature type="transmembrane region" description="Helical" evidence="1">
    <location>
        <begin position="100"/>
        <end position="117"/>
    </location>
</feature>
<dbReference type="EMBL" id="BMDQ01000001">
    <property type="protein sequence ID" value="GGI56562.1"/>
    <property type="molecule type" value="Genomic_DNA"/>
</dbReference>
<evidence type="ECO:0000313" key="3">
    <source>
        <dbReference type="Proteomes" id="UP000624701"/>
    </source>
</evidence>
<keyword evidence="3" id="KW-1185">Reference proteome</keyword>
<sequence length="123" mass="13993">MLKNSKFYLVLAVVYTLILLYFTLGNPNEVLPETSIKFQDKIFHFIAYVILAILWGLYSFTGDNKKGLRISFIATLIFGVVLELVQEVVNPLRNYDNLDLLANCVGVVVGTIVVLYYKNLKLK</sequence>
<dbReference type="PANTHER" id="PTHR28008:SF1">
    <property type="entry name" value="DOMAIN PROTEIN, PUTATIVE (AFU_ORTHOLOGUE AFUA_3G10980)-RELATED"/>
    <property type="match status" value="1"/>
</dbReference>
<reference evidence="3" key="1">
    <citation type="journal article" date="2019" name="Int. J. Syst. Evol. Microbiol.">
        <title>The Global Catalogue of Microorganisms (GCM) 10K type strain sequencing project: providing services to taxonomists for standard genome sequencing and annotation.</title>
        <authorList>
            <consortium name="The Broad Institute Genomics Platform"/>
            <consortium name="The Broad Institute Genome Sequencing Center for Infectious Disease"/>
            <person name="Wu L."/>
            <person name="Ma J."/>
        </authorList>
    </citation>
    <scope>NUCLEOTIDE SEQUENCE [LARGE SCALE GENOMIC DNA]</scope>
    <source>
        <strain evidence="3">CCM 8681</strain>
    </source>
</reference>
<feature type="transmembrane region" description="Helical" evidence="1">
    <location>
        <begin position="7"/>
        <end position="22"/>
    </location>
</feature>
<evidence type="ECO:0000313" key="2">
    <source>
        <dbReference type="EMBL" id="GGI56562.1"/>
    </source>
</evidence>
<keyword evidence="1" id="KW-0812">Transmembrane</keyword>
<name>A0ABQ2BYC9_9FLAO</name>
<gene>
    <name evidence="2" type="ORF">GCM10011444_08710</name>
</gene>
<protein>
    <recommendedName>
        <fullName evidence="4">VanZ-like domain-containing protein</fullName>
    </recommendedName>
</protein>
<keyword evidence="1" id="KW-1133">Transmembrane helix</keyword>
<accession>A0ABQ2BYC9</accession>
<comment type="caution">
    <text evidence="2">The sequence shown here is derived from an EMBL/GenBank/DDBJ whole genome shotgun (WGS) entry which is preliminary data.</text>
</comment>
<proteinExistence type="predicted"/>
<dbReference type="NCBIfam" id="NF037970">
    <property type="entry name" value="vanZ_1"/>
    <property type="match status" value="1"/>
</dbReference>
<dbReference type="PANTHER" id="PTHR28008">
    <property type="entry name" value="DOMAIN PROTEIN, PUTATIVE (AFU_ORTHOLOGUE AFUA_3G10980)-RELATED"/>
    <property type="match status" value="1"/>
</dbReference>
<feature type="transmembrane region" description="Helical" evidence="1">
    <location>
        <begin position="67"/>
        <end position="85"/>
    </location>
</feature>